<name>A0AAE4BVM7_9BACT</name>
<gene>
    <name evidence="2" type="ORF">HNQ88_004945</name>
</gene>
<comment type="caution">
    <text evidence="2">The sequence shown here is derived from an EMBL/GenBank/DDBJ whole genome shotgun (WGS) entry which is preliminary data.</text>
</comment>
<reference evidence="2" key="1">
    <citation type="submission" date="2023-07" db="EMBL/GenBank/DDBJ databases">
        <title>Genomic Encyclopedia of Type Strains, Phase IV (KMG-IV): sequencing the most valuable type-strain genomes for metagenomic binning, comparative biology and taxonomic classification.</title>
        <authorList>
            <person name="Goeker M."/>
        </authorList>
    </citation>
    <scope>NUCLEOTIDE SEQUENCE</scope>
    <source>
        <strain evidence="2">DSM 26174</strain>
    </source>
</reference>
<dbReference type="EMBL" id="JAVDQD010000012">
    <property type="protein sequence ID" value="MDR6241858.1"/>
    <property type="molecule type" value="Genomic_DNA"/>
</dbReference>
<dbReference type="InterPro" id="IPR000182">
    <property type="entry name" value="GNAT_dom"/>
</dbReference>
<sequence length="177" mass="21555">MIQYQDSMFEEFWALYTEAFPEQQRRKESQQRDLIAFEKKYHLEMIDFEGKIVGFLAYWDLESFIYIEHLAIDKSMRGKGLGGKVVKEFTQKWDKEILLEVEPPTDEISKKRIDFYKDLGFHLNHFPFLQPPYDPQYPQIPLLFMTYKQTYTRPAFSIFKTKLIYEVYKRKNYKTIR</sequence>
<keyword evidence="2" id="KW-0689">Ribosomal protein</keyword>
<dbReference type="RefSeq" id="WP_309943016.1">
    <property type="nucleotide sequence ID" value="NZ_AP025307.1"/>
</dbReference>
<dbReference type="Pfam" id="PF00583">
    <property type="entry name" value="Acetyltransf_1"/>
    <property type="match status" value="1"/>
</dbReference>
<keyword evidence="2" id="KW-0687">Ribonucleoprotein</keyword>
<dbReference type="GO" id="GO:0005840">
    <property type="term" value="C:ribosome"/>
    <property type="evidence" value="ECO:0007669"/>
    <property type="project" value="UniProtKB-KW"/>
</dbReference>
<dbReference type="AlphaFoldDB" id="A0AAE4BVM7"/>
<dbReference type="GO" id="GO:0016747">
    <property type="term" value="F:acyltransferase activity, transferring groups other than amino-acyl groups"/>
    <property type="evidence" value="ECO:0007669"/>
    <property type="project" value="InterPro"/>
</dbReference>
<accession>A0AAE4BVM7</accession>
<organism evidence="2 3">
    <name type="scientific">Aureibacter tunicatorum</name>
    <dbReference type="NCBI Taxonomy" id="866807"/>
    <lineage>
        <taxon>Bacteria</taxon>
        <taxon>Pseudomonadati</taxon>
        <taxon>Bacteroidota</taxon>
        <taxon>Cytophagia</taxon>
        <taxon>Cytophagales</taxon>
        <taxon>Persicobacteraceae</taxon>
        <taxon>Aureibacter</taxon>
    </lineage>
</organism>
<keyword evidence="3" id="KW-1185">Reference proteome</keyword>
<evidence type="ECO:0000259" key="1">
    <source>
        <dbReference type="PROSITE" id="PS51186"/>
    </source>
</evidence>
<dbReference type="InterPro" id="IPR016181">
    <property type="entry name" value="Acyl_CoA_acyltransferase"/>
</dbReference>
<protein>
    <submittedName>
        <fullName evidence="2">Ribosomal protein S18 acetylase RimI-like enzyme</fullName>
    </submittedName>
</protein>
<evidence type="ECO:0000313" key="3">
    <source>
        <dbReference type="Proteomes" id="UP001185092"/>
    </source>
</evidence>
<dbReference type="CDD" id="cd04301">
    <property type="entry name" value="NAT_SF"/>
    <property type="match status" value="1"/>
</dbReference>
<feature type="domain" description="N-acetyltransferase" evidence="1">
    <location>
        <begin position="1"/>
        <end position="150"/>
    </location>
</feature>
<dbReference type="PROSITE" id="PS51186">
    <property type="entry name" value="GNAT"/>
    <property type="match status" value="1"/>
</dbReference>
<dbReference type="Proteomes" id="UP001185092">
    <property type="component" value="Unassembled WGS sequence"/>
</dbReference>
<dbReference type="SUPFAM" id="SSF55729">
    <property type="entry name" value="Acyl-CoA N-acyltransferases (Nat)"/>
    <property type="match status" value="1"/>
</dbReference>
<proteinExistence type="predicted"/>
<evidence type="ECO:0000313" key="2">
    <source>
        <dbReference type="EMBL" id="MDR6241858.1"/>
    </source>
</evidence>
<dbReference type="Gene3D" id="3.40.630.30">
    <property type="match status" value="1"/>
</dbReference>